<reference evidence="11" key="1">
    <citation type="submission" date="2023-11" db="EMBL/GenBank/DDBJ databases">
        <title>Genome assemblies of two species of porcelain crab, Petrolisthes cinctipes and Petrolisthes manimaculis (Anomura: Porcellanidae).</title>
        <authorList>
            <person name="Angst P."/>
        </authorList>
    </citation>
    <scope>NUCLEOTIDE SEQUENCE</scope>
    <source>
        <strain evidence="11">PB745_02</strain>
        <tissue evidence="11">Gill</tissue>
    </source>
</reference>
<organism evidence="11 12">
    <name type="scientific">Petrolisthes manimaculis</name>
    <dbReference type="NCBI Taxonomy" id="1843537"/>
    <lineage>
        <taxon>Eukaryota</taxon>
        <taxon>Metazoa</taxon>
        <taxon>Ecdysozoa</taxon>
        <taxon>Arthropoda</taxon>
        <taxon>Crustacea</taxon>
        <taxon>Multicrustacea</taxon>
        <taxon>Malacostraca</taxon>
        <taxon>Eumalacostraca</taxon>
        <taxon>Eucarida</taxon>
        <taxon>Decapoda</taxon>
        <taxon>Pleocyemata</taxon>
        <taxon>Anomura</taxon>
        <taxon>Galatheoidea</taxon>
        <taxon>Porcellanidae</taxon>
        <taxon>Petrolisthes</taxon>
    </lineage>
</organism>
<dbReference type="GO" id="GO:0016020">
    <property type="term" value="C:membrane"/>
    <property type="evidence" value="ECO:0007669"/>
    <property type="project" value="UniProtKB-SubCell"/>
</dbReference>
<feature type="compositionally biased region" description="Polar residues" evidence="8">
    <location>
        <begin position="803"/>
        <end position="817"/>
    </location>
</feature>
<dbReference type="InterPro" id="IPR036719">
    <property type="entry name" value="Neuro-gated_channel_TM_sf"/>
</dbReference>
<comment type="caution">
    <text evidence="7">Lacks conserved residue(s) required for the propagation of feature annotation.</text>
</comment>
<dbReference type="AlphaFoldDB" id="A0AAE1UDJ9"/>
<evidence type="ECO:0000256" key="5">
    <source>
        <dbReference type="ARBA" id="ARBA00023157"/>
    </source>
</evidence>
<keyword evidence="3 9" id="KW-1133">Transmembrane helix</keyword>
<dbReference type="InterPro" id="IPR036734">
    <property type="entry name" value="Neur_chan_lig-bd_sf"/>
</dbReference>
<dbReference type="Proteomes" id="UP001292094">
    <property type="component" value="Unassembled WGS sequence"/>
</dbReference>
<feature type="transmembrane region" description="Helical" evidence="9">
    <location>
        <begin position="942"/>
        <end position="966"/>
    </location>
</feature>
<dbReference type="PANTHER" id="PTHR18945">
    <property type="entry name" value="NEUROTRANSMITTER GATED ION CHANNEL"/>
    <property type="match status" value="1"/>
</dbReference>
<evidence type="ECO:0000256" key="2">
    <source>
        <dbReference type="ARBA" id="ARBA00022692"/>
    </source>
</evidence>
<dbReference type="SUPFAM" id="SSF90112">
    <property type="entry name" value="Neurotransmitter-gated ion-channel transmembrane pore"/>
    <property type="match status" value="1"/>
</dbReference>
<evidence type="ECO:0000256" key="4">
    <source>
        <dbReference type="ARBA" id="ARBA00023136"/>
    </source>
</evidence>
<accession>A0AAE1UDJ9</accession>
<keyword evidence="4 9" id="KW-0472">Membrane</keyword>
<feature type="transmembrane region" description="Helical" evidence="9">
    <location>
        <begin position="749"/>
        <end position="768"/>
    </location>
</feature>
<dbReference type="PROSITE" id="PS51828">
    <property type="entry name" value="PTX_2"/>
    <property type="match status" value="1"/>
</dbReference>
<keyword evidence="12" id="KW-1185">Reference proteome</keyword>
<keyword evidence="5 6" id="KW-1015">Disulfide bond</keyword>
<dbReference type="PRINTS" id="PR00895">
    <property type="entry name" value="PENTAXIN"/>
</dbReference>
<dbReference type="InterPro" id="IPR002172">
    <property type="entry name" value="LDrepeatLR_classA_rpt"/>
</dbReference>
<dbReference type="SUPFAM" id="SSF56436">
    <property type="entry name" value="C-type lectin-like"/>
    <property type="match status" value="1"/>
</dbReference>
<proteinExistence type="predicted"/>
<feature type="domain" description="Pentraxin (PTX)" evidence="10">
    <location>
        <begin position="29"/>
        <end position="238"/>
    </location>
</feature>
<comment type="subcellular location">
    <subcellularLocation>
        <location evidence="1">Membrane</location>
        <topology evidence="1">Multi-pass membrane protein</topology>
    </subcellularLocation>
</comment>
<sequence>MYSGADPEFVESFDLEEKILKSLGIRVFSFQEDLWAANSPDVYVNYQLWRLNPGGAVVNTSTFTICYRTRSVALTSGTVHVSYAESESITNGFTLIWEGQSIEMFYTQVFQTQLRQNIPQITRIWQHFCHVFSEGRYQQYIDGKKVLSGVLDVTRTYLLFNGSLIIGQEQDTFGGGFVSTEIFRGQMAQFNIWDKEMQEEQIRDIASCQLDYQGNILSTDIHDGELVNVTTWDADLISLCSALEHELLINRTNDVLDHCIYSLWVGVTDEAEEGVWRDLETNQVTPTFFLSQRNNKEDRNCASMLNPTGAWFPILCSSNIGRCFSCAVRRNYKYFILRGLCFLHPDDRRFEILDDGNPTPLFHGLYEYNIQFTAPGTWTLFNIQKNEILAQLFVVSSEVYPLGLHSWVLEKAICEYHTGQTVQLGLSVCSDDQFMCNNGECISILSRCDGHDDCVDQSDEDYCSTVFIPPFYRHHKLPKNETKGKPLIIDVHIDILRFLGIEDTNNAFSVEFYVNLYWQDQRLRYKNLHHRVSKIQEDTMEKLWRPKVEFPNVLNGKPELLRETLTVIKRGEPLQPDINTAKMDTVYRGESGTLRQQSHYAGKFSCVFSMFYYPLDTQQCSLLLRLSAISQTFATLGTITVTFHGESIVGAYVVGSARATVDEKLASQTNTSAVKVDMVLARQPLSIVMLMFVPSAMLLAISYSTLHVKLALTQVRVIVSLTTLLVLYTLFSQTSSSLPNTSYVKMIDVWFFVCICILFIIILFHIYIEKLDYWQQQKPNTKVNHQTTVEKMTTMKRSEEFAKNTTSAGNINTTPIQDIQERRSGKTNNSSNVLFIPVKEAYYTRSESIEATGPVENSSIEGRGPVENPTIEGRGSIERGPVKIPSNKARGPVEIPSSEARGPVENTINKAAAAATSSSTTNHQQEPPPLLRAERVTRVVRGIILPVCLLLYFIIFFTVLMVGSVYQSRDYDDM</sequence>
<evidence type="ECO:0000256" key="8">
    <source>
        <dbReference type="SAM" id="MobiDB-lite"/>
    </source>
</evidence>
<dbReference type="PROSITE" id="PS50068">
    <property type="entry name" value="LDLRA_2"/>
    <property type="match status" value="1"/>
</dbReference>
<dbReference type="Gene3D" id="2.60.120.200">
    <property type="match status" value="1"/>
</dbReference>
<name>A0AAE1UDJ9_9EUCA</name>
<evidence type="ECO:0000256" key="3">
    <source>
        <dbReference type="ARBA" id="ARBA00022989"/>
    </source>
</evidence>
<dbReference type="CDD" id="cd00112">
    <property type="entry name" value="LDLa"/>
    <property type="match status" value="1"/>
</dbReference>
<dbReference type="Pfam" id="PF02931">
    <property type="entry name" value="Neur_chan_LBD"/>
    <property type="match status" value="1"/>
</dbReference>
<evidence type="ECO:0000313" key="12">
    <source>
        <dbReference type="Proteomes" id="UP001292094"/>
    </source>
</evidence>
<dbReference type="Gene3D" id="2.70.170.10">
    <property type="entry name" value="Neurotransmitter-gated ion-channel ligand-binding domain"/>
    <property type="match status" value="1"/>
</dbReference>
<dbReference type="SUPFAM" id="SSF63712">
    <property type="entry name" value="Nicotinic receptor ligand binding domain-like"/>
    <property type="match status" value="1"/>
</dbReference>
<dbReference type="InterPro" id="IPR006029">
    <property type="entry name" value="Neurotrans-gated_channel_TM"/>
</dbReference>
<dbReference type="SMART" id="SM00159">
    <property type="entry name" value="PTX"/>
    <property type="match status" value="1"/>
</dbReference>
<dbReference type="GO" id="GO:0004888">
    <property type="term" value="F:transmembrane signaling receptor activity"/>
    <property type="evidence" value="ECO:0007669"/>
    <property type="project" value="InterPro"/>
</dbReference>
<evidence type="ECO:0000256" key="6">
    <source>
        <dbReference type="PROSITE-ProRule" id="PRU00124"/>
    </source>
</evidence>
<dbReference type="Gene3D" id="3.10.100.10">
    <property type="entry name" value="Mannose-Binding Protein A, subunit A"/>
    <property type="match status" value="1"/>
</dbReference>
<dbReference type="Gene3D" id="4.10.400.10">
    <property type="entry name" value="Low-density Lipoprotein Receptor"/>
    <property type="match status" value="1"/>
</dbReference>
<dbReference type="InterPro" id="IPR016187">
    <property type="entry name" value="CTDL_fold"/>
</dbReference>
<dbReference type="InterPro" id="IPR036055">
    <property type="entry name" value="LDL_receptor-like_sf"/>
</dbReference>
<dbReference type="SUPFAM" id="SSF49899">
    <property type="entry name" value="Concanavalin A-like lectins/glucanases"/>
    <property type="match status" value="1"/>
</dbReference>
<feature type="transmembrane region" description="Helical" evidence="9">
    <location>
        <begin position="710"/>
        <end position="729"/>
    </location>
</feature>
<comment type="caution">
    <text evidence="11">The sequence shown here is derived from an EMBL/GenBank/DDBJ whole genome shotgun (WGS) entry which is preliminary data.</text>
</comment>
<feature type="region of interest" description="Disordered" evidence="8">
    <location>
        <begin position="850"/>
        <end position="903"/>
    </location>
</feature>
<dbReference type="InterPro" id="IPR023415">
    <property type="entry name" value="LDLR_class-A_CS"/>
</dbReference>
<dbReference type="SMART" id="SM00192">
    <property type="entry name" value="LDLa"/>
    <property type="match status" value="1"/>
</dbReference>
<dbReference type="InterPro" id="IPR001759">
    <property type="entry name" value="PTX_dom"/>
</dbReference>
<dbReference type="GO" id="GO:0005230">
    <property type="term" value="F:extracellular ligand-gated monoatomic ion channel activity"/>
    <property type="evidence" value="ECO:0007669"/>
    <property type="project" value="InterPro"/>
</dbReference>
<gene>
    <name evidence="11" type="ORF">Pmani_013987</name>
</gene>
<dbReference type="SUPFAM" id="SSF57424">
    <property type="entry name" value="LDL receptor-like module"/>
    <property type="match status" value="1"/>
</dbReference>
<dbReference type="InterPro" id="IPR006201">
    <property type="entry name" value="Neur_channel"/>
</dbReference>
<evidence type="ECO:0000259" key="10">
    <source>
        <dbReference type="PROSITE" id="PS51828"/>
    </source>
</evidence>
<dbReference type="Pfam" id="PF00057">
    <property type="entry name" value="Ldl_recept_a"/>
    <property type="match status" value="1"/>
</dbReference>
<evidence type="ECO:0000256" key="7">
    <source>
        <dbReference type="PROSITE-ProRule" id="PRU01172"/>
    </source>
</evidence>
<feature type="disulfide bond" evidence="6">
    <location>
        <begin position="429"/>
        <end position="441"/>
    </location>
</feature>
<evidence type="ECO:0000256" key="1">
    <source>
        <dbReference type="ARBA" id="ARBA00004141"/>
    </source>
</evidence>
<keyword evidence="2 9" id="KW-0812">Transmembrane</keyword>
<dbReference type="InterPro" id="IPR006202">
    <property type="entry name" value="Neur_chan_lig-bd"/>
</dbReference>
<dbReference type="Pfam" id="PF00354">
    <property type="entry name" value="Pentaxin"/>
    <property type="match status" value="1"/>
</dbReference>
<dbReference type="InterPro" id="IPR013320">
    <property type="entry name" value="ConA-like_dom_sf"/>
</dbReference>
<dbReference type="EMBL" id="JAWZYT010001189">
    <property type="protein sequence ID" value="KAK4314734.1"/>
    <property type="molecule type" value="Genomic_DNA"/>
</dbReference>
<dbReference type="CDD" id="cd00037">
    <property type="entry name" value="CLECT"/>
    <property type="match status" value="1"/>
</dbReference>
<dbReference type="PROSITE" id="PS01209">
    <property type="entry name" value="LDLRA_1"/>
    <property type="match status" value="1"/>
</dbReference>
<dbReference type="PROSITE" id="PS00236">
    <property type="entry name" value="NEUROTR_ION_CHANNEL"/>
    <property type="match status" value="1"/>
</dbReference>
<dbReference type="InterPro" id="IPR018000">
    <property type="entry name" value="Neurotransmitter_ion_chnl_CS"/>
</dbReference>
<feature type="disulfide bond" evidence="6">
    <location>
        <begin position="448"/>
        <end position="463"/>
    </location>
</feature>
<dbReference type="Pfam" id="PF02932">
    <property type="entry name" value="Neur_chan_memb"/>
    <property type="match status" value="1"/>
</dbReference>
<dbReference type="InterPro" id="IPR016186">
    <property type="entry name" value="C-type_lectin-like/link_sf"/>
</dbReference>
<feature type="disulfide bond" evidence="6">
    <location>
        <begin position="436"/>
        <end position="454"/>
    </location>
</feature>
<feature type="region of interest" description="Disordered" evidence="8">
    <location>
        <begin position="801"/>
        <end position="827"/>
    </location>
</feature>
<feature type="transmembrane region" description="Helical" evidence="9">
    <location>
        <begin position="685"/>
        <end position="703"/>
    </location>
</feature>
<dbReference type="InterPro" id="IPR038050">
    <property type="entry name" value="Neuro_actylchol_rec"/>
</dbReference>
<evidence type="ECO:0000313" key="11">
    <source>
        <dbReference type="EMBL" id="KAK4314734.1"/>
    </source>
</evidence>
<protein>
    <recommendedName>
        <fullName evidence="10">Pentraxin (PTX) domain-containing protein</fullName>
    </recommendedName>
</protein>
<dbReference type="Gene3D" id="1.20.58.390">
    <property type="entry name" value="Neurotransmitter-gated ion-channel transmembrane domain"/>
    <property type="match status" value="1"/>
</dbReference>
<evidence type="ECO:0000256" key="9">
    <source>
        <dbReference type="SAM" id="Phobius"/>
    </source>
</evidence>